<evidence type="ECO:0000313" key="1">
    <source>
        <dbReference type="EMBL" id="MRG90343.1"/>
    </source>
</evidence>
<dbReference type="RefSeq" id="WP_153817269.1">
    <property type="nucleotide sequence ID" value="NZ_WJIE01000001.1"/>
</dbReference>
<dbReference type="OrthoDB" id="5528560at2"/>
<name>A0A6N7PE61_9BACT</name>
<keyword evidence="2" id="KW-1185">Reference proteome</keyword>
<organism evidence="1 2">
    <name type="scientific">Polyangium spumosum</name>
    <dbReference type="NCBI Taxonomy" id="889282"/>
    <lineage>
        <taxon>Bacteria</taxon>
        <taxon>Pseudomonadati</taxon>
        <taxon>Myxococcota</taxon>
        <taxon>Polyangia</taxon>
        <taxon>Polyangiales</taxon>
        <taxon>Polyangiaceae</taxon>
        <taxon>Polyangium</taxon>
    </lineage>
</organism>
<sequence>MSLVQIGALEVISLRLSMPLAGAWTAEAEVDTGEPLAGSVVVAMGVEDAAPVEFSGTVLESRAFEGRARAFIVGGRGGLRRELPPRQYQLAPPRLVVSAILREAGEEAAELEGLDGLPLLARWVRARARAAEALNVICRRAGVVWRVRRNGTIRVGGETWAAYPGRPFCVSEDGAHARATYAQEAPDIEPGMLLEGRRVGRVVHQVNDAGAFRTEVIFDEGGS</sequence>
<reference evidence="1 2" key="1">
    <citation type="submission" date="2019-10" db="EMBL/GenBank/DDBJ databases">
        <title>A soil myxobacterium in the family Polyangiaceae.</title>
        <authorList>
            <person name="Li Y."/>
            <person name="Wang J."/>
        </authorList>
    </citation>
    <scope>NUCLEOTIDE SEQUENCE [LARGE SCALE GENOMIC DNA]</scope>
    <source>
        <strain evidence="1 2">DSM 14734</strain>
    </source>
</reference>
<protein>
    <submittedName>
        <fullName evidence="1">Uncharacterized protein</fullName>
    </submittedName>
</protein>
<dbReference type="EMBL" id="WJIE01000001">
    <property type="protein sequence ID" value="MRG90343.1"/>
    <property type="molecule type" value="Genomic_DNA"/>
</dbReference>
<gene>
    <name evidence="1" type="ORF">GF068_00155</name>
</gene>
<comment type="caution">
    <text evidence="1">The sequence shown here is derived from an EMBL/GenBank/DDBJ whole genome shotgun (WGS) entry which is preliminary data.</text>
</comment>
<accession>A0A6N7PE61</accession>
<dbReference type="Proteomes" id="UP000440224">
    <property type="component" value="Unassembled WGS sequence"/>
</dbReference>
<dbReference type="AlphaFoldDB" id="A0A6N7PE61"/>
<proteinExistence type="predicted"/>
<evidence type="ECO:0000313" key="2">
    <source>
        <dbReference type="Proteomes" id="UP000440224"/>
    </source>
</evidence>